<accession>A0ABC8U1Y6</accession>
<proteinExistence type="predicted"/>
<evidence type="ECO:0000313" key="2">
    <source>
        <dbReference type="Proteomes" id="UP001642360"/>
    </source>
</evidence>
<keyword evidence="2" id="KW-1185">Reference proteome</keyword>
<dbReference type="Proteomes" id="UP001642360">
    <property type="component" value="Unassembled WGS sequence"/>
</dbReference>
<feature type="non-terminal residue" evidence="1">
    <location>
        <position position="1"/>
    </location>
</feature>
<name>A0ABC8U1Y6_9AQUA</name>
<reference evidence="1 2" key="1">
    <citation type="submission" date="2024-02" db="EMBL/GenBank/DDBJ databases">
        <authorList>
            <person name="Vignale AGUSTIN F."/>
            <person name="Sosa J E."/>
            <person name="Modenutti C."/>
        </authorList>
    </citation>
    <scope>NUCLEOTIDE SEQUENCE [LARGE SCALE GENOMIC DNA]</scope>
</reference>
<organism evidence="1 2">
    <name type="scientific">Ilex paraguariensis</name>
    <name type="common">yerba mate</name>
    <dbReference type="NCBI Taxonomy" id="185542"/>
    <lineage>
        <taxon>Eukaryota</taxon>
        <taxon>Viridiplantae</taxon>
        <taxon>Streptophyta</taxon>
        <taxon>Embryophyta</taxon>
        <taxon>Tracheophyta</taxon>
        <taxon>Spermatophyta</taxon>
        <taxon>Magnoliopsida</taxon>
        <taxon>eudicotyledons</taxon>
        <taxon>Gunneridae</taxon>
        <taxon>Pentapetalae</taxon>
        <taxon>asterids</taxon>
        <taxon>campanulids</taxon>
        <taxon>Aquifoliales</taxon>
        <taxon>Aquifoliaceae</taxon>
        <taxon>Ilex</taxon>
    </lineage>
</organism>
<dbReference type="AlphaFoldDB" id="A0ABC8U1Y6"/>
<gene>
    <name evidence="1" type="ORF">ILEXP_LOCUS45570</name>
</gene>
<evidence type="ECO:0000313" key="1">
    <source>
        <dbReference type="EMBL" id="CAK9175757.1"/>
    </source>
</evidence>
<feature type="non-terminal residue" evidence="1">
    <location>
        <position position="98"/>
    </location>
</feature>
<protein>
    <submittedName>
        <fullName evidence="1">Uncharacterized protein</fullName>
    </submittedName>
</protein>
<dbReference type="EMBL" id="CAUOFW020006702">
    <property type="protein sequence ID" value="CAK9175757.1"/>
    <property type="molecule type" value="Genomic_DNA"/>
</dbReference>
<comment type="caution">
    <text evidence="1">The sequence shown here is derived from an EMBL/GenBank/DDBJ whole genome shotgun (WGS) entry which is preliminary data.</text>
</comment>
<sequence length="98" mass="10719">GSLSQAEGKGRVGVVRRTSGSRIASWTTMLQVPLRQPPHRLGGVHKVSDPRSETHIEYIIDPMNGKVEGEDMEVEMNVPALEIGPSTSRAEPPMHSYT</sequence>